<dbReference type="EMBL" id="JAIWYP010000011">
    <property type="protein sequence ID" value="KAH3739653.1"/>
    <property type="molecule type" value="Genomic_DNA"/>
</dbReference>
<reference evidence="2" key="1">
    <citation type="journal article" date="2019" name="bioRxiv">
        <title>The Genome of the Zebra Mussel, Dreissena polymorpha: A Resource for Invasive Species Research.</title>
        <authorList>
            <person name="McCartney M.A."/>
            <person name="Auch B."/>
            <person name="Kono T."/>
            <person name="Mallez S."/>
            <person name="Zhang Y."/>
            <person name="Obille A."/>
            <person name="Becker A."/>
            <person name="Abrahante J.E."/>
            <person name="Garbe J."/>
            <person name="Badalamenti J.P."/>
            <person name="Herman A."/>
            <person name="Mangelson H."/>
            <person name="Liachko I."/>
            <person name="Sullivan S."/>
            <person name="Sone E.D."/>
            <person name="Koren S."/>
            <person name="Silverstein K.A.T."/>
            <person name="Beckman K.B."/>
            <person name="Gohl D.M."/>
        </authorList>
    </citation>
    <scope>NUCLEOTIDE SEQUENCE</scope>
    <source>
        <strain evidence="2">Duluth1</strain>
        <tissue evidence="2">Whole animal</tissue>
    </source>
</reference>
<gene>
    <name evidence="2" type="ORF">DPMN_046307</name>
</gene>
<feature type="compositionally biased region" description="Low complexity" evidence="1">
    <location>
        <begin position="34"/>
        <end position="52"/>
    </location>
</feature>
<evidence type="ECO:0000313" key="2">
    <source>
        <dbReference type="EMBL" id="KAH3739653.1"/>
    </source>
</evidence>
<evidence type="ECO:0000256" key="1">
    <source>
        <dbReference type="SAM" id="MobiDB-lite"/>
    </source>
</evidence>
<dbReference type="Proteomes" id="UP000828390">
    <property type="component" value="Unassembled WGS sequence"/>
</dbReference>
<feature type="region of interest" description="Disordered" evidence="1">
    <location>
        <begin position="31"/>
        <end position="52"/>
    </location>
</feature>
<accession>A0A9D4D9D9</accession>
<dbReference type="AlphaFoldDB" id="A0A9D4D9D9"/>
<protein>
    <submittedName>
        <fullName evidence="2">Uncharacterized protein</fullName>
    </submittedName>
</protein>
<sequence length="52" mass="5762">MSQRLKLQQLLRPCITLALGSRLRQYFGIRNEKSSSSSSSSSTFSSSYAESS</sequence>
<reference evidence="2" key="2">
    <citation type="submission" date="2020-11" db="EMBL/GenBank/DDBJ databases">
        <authorList>
            <person name="McCartney M.A."/>
            <person name="Auch B."/>
            <person name="Kono T."/>
            <person name="Mallez S."/>
            <person name="Becker A."/>
            <person name="Gohl D.M."/>
            <person name="Silverstein K.A.T."/>
            <person name="Koren S."/>
            <person name="Bechman K.B."/>
            <person name="Herman A."/>
            <person name="Abrahante J.E."/>
            <person name="Garbe J."/>
        </authorList>
    </citation>
    <scope>NUCLEOTIDE SEQUENCE</scope>
    <source>
        <strain evidence="2">Duluth1</strain>
        <tissue evidence="2">Whole animal</tissue>
    </source>
</reference>
<evidence type="ECO:0000313" key="3">
    <source>
        <dbReference type="Proteomes" id="UP000828390"/>
    </source>
</evidence>
<keyword evidence="3" id="KW-1185">Reference proteome</keyword>
<comment type="caution">
    <text evidence="2">The sequence shown here is derived from an EMBL/GenBank/DDBJ whole genome shotgun (WGS) entry which is preliminary data.</text>
</comment>
<organism evidence="2 3">
    <name type="scientific">Dreissena polymorpha</name>
    <name type="common">Zebra mussel</name>
    <name type="synonym">Mytilus polymorpha</name>
    <dbReference type="NCBI Taxonomy" id="45954"/>
    <lineage>
        <taxon>Eukaryota</taxon>
        <taxon>Metazoa</taxon>
        <taxon>Spiralia</taxon>
        <taxon>Lophotrochozoa</taxon>
        <taxon>Mollusca</taxon>
        <taxon>Bivalvia</taxon>
        <taxon>Autobranchia</taxon>
        <taxon>Heteroconchia</taxon>
        <taxon>Euheterodonta</taxon>
        <taxon>Imparidentia</taxon>
        <taxon>Neoheterodontei</taxon>
        <taxon>Myida</taxon>
        <taxon>Dreissenoidea</taxon>
        <taxon>Dreissenidae</taxon>
        <taxon>Dreissena</taxon>
    </lineage>
</organism>
<name>A0A9D4D9D9_DREPO</name>
<proteinExistence type="predicted"/>